<evidence type="ECO:0000259" key="2">
    <source>
        <dbReference type="Pfam" id="PF24436"/>
    </source>
</evidence>
<feature type="domain" description="Integrator complex subunit 7 N-terminal" evidence="2">
    <location>
        <begin position="206"/>
        <end position="611"/>
    </location>
</feature>
<evidence type="ECO:0000313" key="4">
    <source>
        <dbReference type="Proteomes" id="UP001604336"/>
    </source>
</evidence>
<dbReference type="PANTHER" id="PTHR13322:SF2">
    <property type="entry name" value="INTEGRATOR COMPLEX SUBUNIT 7"/>
    <property type="match status" value="1"/>
</dbReference>
<gene>
    <name evidence="3" type="ORF">Adt_47181</name>
</gene>
<dbReference type="EMBL" id="JBFOLK010000170">
    <property type="protein sequence ID" value="KAL2455645.1"/>
    <property type="molecule type" value="Genomic_DNA"/>
</dbReference>
<dbReference type="InterPro" id="IPR056516">
    <property type="entry name" value="INTS7_N"/>
</dbReference>
<dbReference type="InterPro" id="IPR016024">
    <property type="entry name" value="ARM-type_fold"/>
</dbReference>
<dbReference type="AlphaFoldDB" id="A0ABD1NVL7"/>
<comment type="caution">
    <text evidence="3">The sequence shown here is derived from an EMBL/GenBank/DDBJ whole genome shotgun (WGS) entry which is preliminary data.</text>
</comment>
<reference evidence="4" key="1">
    <citation type="submission" date="2024-07" db="EMBL/GenBank/DDBJ databases">
        <title>Two chromosome-level genome assemblies of Korean endemic species Abeliophyllum distichum and Forsythia ovata (Oleaceae).</title>
        <authorList>
            <person name="Jang H."/>
        </authorList>
    </citation>
    <scope>NUCLEOTIDE SEQUENCE [LARGE SCALE GENOMIC DNA]</scope>
</reference>
<protein>
    <submittedName>
        <fullName evidence="3">ARM repeat superfamily protein</fullName>
    </submittedName>
</protein>
<comment type="similarity">
    <text evidence="1">Belongs to the Integrator subunit 7 family.</text>
</comment>
<dbReference type="SUPFAM" id="SSF48371">
    <property type="entry name" value="ARM repeat"/>
    <property type="match status" value="1"/>
</dbReference>
<evidence type="ECO:0000256" key="1">
    <source>
        <dbReference type="ARBA" id="ARBA00008565"/>
    </source>
</evidence>
<dbReference type="PANTHER" id="PTHR13322">
    <property type="entry name" value="C1ORF73 PROTEIN"/>
    <property type="match status" value="1"/>
</dbReference>
<dbReference type="Pfam" id="PF24436">
    <property type="entry name" value="INTS7_N"/>
    <property type="match status" value="1"/>
</dbReference>
<keyword evidence="4" id="KW-1185">Reference proteome</keyword>
<evidence type="ECO:0000313" key="3">
    <source>
        <dbReference type="EMBL" id="KAL2455645.1"/>
    </source>
</evidence>
<dbReference type="InterPro" id="IPR033060">
    <property type="entry name" value="INTS7"/>
</dbReference>
<accession>A0ABD1NVL7</accession>
<organism evidence="3 4">
    <name type="scientific">Abeliophyllum distichum</name>
    <dbReference type="NCBI Taxonomy" id="126358"/>
    <lineage>
        <taxon>Eukaryota</taxon>
        <taxon>Viridiplantae</taxon>
        <taxon>Streptophyta</taxon>
        <taxon>Embryophyta</taxon>
        <taxon>Tracheophyta</taxon>
        <taxon>Spermatophyta</taxon>
        <taxon>Magnoliopsida</taxon>
        <taxon>eudicotyledons</taxon>
        <taxon>Gunneridae</taxon>
        <taxon>Pentapetalae</taxon>
        <taxon>asterids</taxon>
        <taxon>lamiids</taxon>
        <taxon>Lamiales</taxon>
        <taxon>Oleaceae</taxon>
        <taxon>Forsythieae</taxon>
        <taxon>Abeliophyllum</taxon>
    </lineage>
</organism>
<name>A0ABD1NVL7_9LAMI</name>
<sequence length="689" mass="77584">MVSSRLDANVELARHFGKCRAGSEKGRKTNIAGNLQDHLKEGDNAFGGCIYCVKNCRVSLSGACYAPKEIWNSMMLVHWGNTNSKYNYSTTAYWPDSWNHISSQRRGNHPCFDPDKDLVLPAWKRPDEVHVVSGTIRDTNMDKIPAACAMDWSIELDKSLRSKKPGKSIEAIKEIGCRLECWNRDSKLTVAEYKIFGLIPGEDKLFLNAIFLRLVDAFRLGDKDIKSCIINIFLSLRRKRRRSSVKDADCGILSKGKLENYMEFLRRVKVVFDTGDVEERSMALVLFGCWADFAKDVADIRYIVLSSLVSDDAYEVKASLFAAGCFCELSDDFSNVFLEILTRMVISLEIPRDVRLAGVRAFAKLCCPFSLADKAYKTGLKLLKDSSEDDFSSVMLISLSKIASKWTLLISAQIELLTLFVSEERSLDFQATTLRCLNFTLAKGVCDFPSATDIVHKLLSIMNRSEISQALQFEALEILHKILLYGSSIIPCMEMLEIFPNLLTVVERMIQSSSKFKRVLAFKVLVDIFGKILGRADMVSSEIGSTLASQVISFVLDRICLLVRSEVDGHQPDLDMELEVKSSLNLLVNMVENHSYLRCLVLNKVCIFIDNLIKELDRVVRIEKTDLPSHDITESIGGSKTLFNSKLMLYVSKVVVVCIQNLDESDAGKKPSFWWVEASGRTCTPVYLF</sequence>
<proteinExistence type="inferred from homology"/>
<dbReference type="Proteomes" id="UP001604336">
    <property type="component" value="Unassembled WGS sequence"/>
</dbReference>